<dbReference type="Gene3D" id="1.10.10.60">
    <property type="entry name" value="Homeodomain-like"/>
    <property type="match status" value="2"/>
</dbReference>
<gene>
    <name evidence="5" type="ORF">D3H65_05775</name>
</gene>
<dbReference type="Pfam" id="PF01965">
    <property type="entry name" value="DJ-1_PfpI"/>
    <property type="match status" value="1"/>
</dbReference>
<dbReference type="PROSITE" id="PS01124">
    <property type="entry name" value="HTH_ARAC_FAMILY_2"/>
    <property type="match status" value="1"/>
</dbReference>
<dbReference type="InterPro" id="IPR029062">
    <property type="entry name" value="Class_I_gatase-like"/>
</dbReference>
<keyword evidence="1" id="KW-0805">Transcription regulation</keyword>
<evidence type="ECO:0000313" key="6">
    <source>
        <dbReference type="Proteomes" id="UP000263900"/>
    </source>
</evidence>
<accession>A0A3B7MGL5</accession>
<dbReference type="InterPro" id="IPR018060">
    <property type="entry name" value="HTH_AraC"/>
</dbReference>
<sequence length="333" mass="38090">MKHISILVPEGKNNVSSIVGPYKFFLKANDYWQRLGHQPVFKVQVVGLSKTIELYDGLFTIKPHASINEITHTDLIIIPALSGDFASKIPFNKDYLPWITEHFAKGAEVASICTGAFILAATGLLDGKQCSTHWNAASSFRKLFPQVHLATEKIITDEQRIYTNGGAYSFLHLLVYLVEKYYDRETAIYCSKIFQVDLDRFSQSPFTIFSGQKEHDDELIKQAQLYMEKNMSEKISVDQIAAQLNINRRSFDRRFIKATSNTPLEYLQRLRIEAAKKALETSQHSVNEVLYEVGYADIKSFREVFKKITGLSPLEYRSRYHKEAGATRLLEED</sequence>
<dbReference type="Pfam" id="PF12833">
    <property type="entry name" value="HTH_18"/>
    <property type="match status" value="1"/>
</dbReference>
<dbReference type="Gene3D" id="3.40.50.880">
    <property type="match status" value="1"/>
</dbReference>
<evidence type="ECO:0000313" key="5">
    <source>
        <dbReference type="EMBL" id="AXY73514.1"/>
    </source>
</evidence>
<dbReference type="SUPFAM" id="SSF52317">
    <property type="entry name" value="Class I glutamine amidotransferase-like"/>
    <property type="match status" value="1"/>
</dbReference>
<dbReference type="SMART" id="SM00342">
    <property type="entry name" value="HTH_ARAC"/>
    <property type="match status" value="1"/>
</dbReference>
<dbReference type="InterPro" id="IPR009057">
    <property type="entry name" value="Homeodomain-like_sf"/>
</dbReference>
<dbReference type="EMBL" id="CP032157">
    <property type="protein sequence ID" value="AXY73514.1"/>
    <property type="molecule type" value="Genomic_DNA"/>
</dbReference>
<dbReference type="AlphaFoldDB" id="A0A3B7MGL5"/>
<keyword evidence="2" id="KW-0238">DNA-binding</keyword>
<evidence type="ECO:0000256" key="3">
    <source>
        <dbReference type="ARBA" id="ARBA00023163"/>
    </source>
</evidence>
<keyword evidence="6" id="KW-1185">Reference proteome</keyword>
<keyword evidence="3" id="KW-0804">Transcription</keyword>
<dbReference type="OrthoDB" id="9803764at2"/>
<dbReference type="CDD" id="cd03138">
    <property type="entry name" value="GATase1_AraC_2"/>
    <property type="match status" value="1"/>
</dbReference>
<dbReference type="InterPro" id="IPR052158">
    <property type="entry name" value="INH-QAR"/>
</dbReference>
<evidence type="ECO:0000256" key="1">
    <source>
        <dbReference type="ARBA" id="ARBA00023015"/>
    </source>
</evidence>
<name>A0A3B7MGL5_9BACT</name>
<dbReference type="PROSITE" id="PS00041">
    <property type="entry name" value="HTH_ARAC_FAMILY_1"/>
    <property type="match status" value="1"/>
</dbReference>
<dbReference type="Proteomes" id="UP000263900">
    <property type="component" value="Chromosome"/>
</dbReference>
<dbReference type="InterPro" id="IPR002818">
    <property type="entry name" value="DJ-1/PfpI"/>
</dbReference>
<dbReference type="RefSeq" id="WP_119049352.1">
    <property type="nucleotide sequence ID" value="NZ_CP032157.1"/>
</dbReference>
<evidence type="ECO:0000256" key="2">
    <source>
        <dbReference type="ARBA" id="ARBA00023125"/>
    </source>
</evidence>
<dbReference type="GO" id="GO:0043565">
    <property type="term" value="F:sequence-specific DNA binding"/>
    <property type="evidence" value="ECO:0007669"/>
    <property type="project" value="InterPro"/>
</dbReference>
<dbReference type="GO" id="GO:0003700">
    <property type="term" value="F:DNA-binding transcription factor activity"/>
    <property type="evidence" value="ECO:0007669"/>
    <property type="project" value="InterPro"/>
</dbReference>
<dbReference type="PANTHER" id="PTHR43130">
    <property type="entry name" value="ARAC-FAMILY TRANSCRIPTIONAL REGULATOR"/>
    <property type="match status" value="1"/>
</dbReference>
<feature type="domain" description="HTH araC/xylS-type" evidence="4">
    <location>
        <begin position="221"/>
        <end position="319"/>
    </location>
</feature>
<protein>
    <submittedName>
        <fullName evidence="5">Helix-turn-helix domain-containing protein</fullName>
    </submittedName>
</protein>
<dbReference type="SUPFAM" id="SSF46689">
    <property type="entry name" value="Homeodomain-like"/>
    <property type="match status" value="2"/>
</dbReference>
<proteinExistence type="predicted"/>
<reference evidence="5 6" key="1">
    <citation type="submission" date="2018-09" db="EMBL/GenBank/DDBJ databases">
        <title>Genome sequencing of strain 6GH32-13.</title>
        <authorList>
            <person name="Weon H.-Y."/>
            <person name="Heo J."/>
            <person name="Kwon S.-W."/>
        </authorList>
    </citation>
    <scope>NUCLEOTIDE SEQUENCE [LARGE SCALE GENOMIC DNA]</scope>
    <source>
        <strain evidence="5 6">5GH32-13</strain>
    </source>
</reference>
<dbReference type="KEGG" id="pseg:D3H65_05775"/>
<dbReference type="InterPro" id="IPR018062">
    <property type="entry name" value="HTH_AraC-typ_CS"/>
</dbReference>
<dbReference type="PANTHER" id="PTHR43130:SF11">
    <property type="entry name" value="TRANSCRIPTIONAL REGULATORY PROTEIN"/>
    <property type="match status" value="1"/>
</dbReference>
<evidence type="ECO:0000259" key="4">
    <source>
        <dbReference type="PROSITE" id="PS01124"/>
    </source>
</evidence>
<organism evidence="5 6">
    <name type="scientific">Paraflavitalea soli</name>
    <dbReference type="NCBI Taxonomy" id="2315862"/>
    <lineage>
        <taxon>Bacteria</taxon>
        <taxon>Pseudomonadati</taxon>
        <taxon>Bacteroidota</taxon>
        <taxon>Chitinophagia</taxon>
        <taxon>Chitinophagales</taxon>
        <taxon>Chitinophagaceae</taxon>
        <taxon>Paraflavitalea</taxon>
    </lineage>
</organism>